<evidence type="ECO:0000256" key="6">
    <source>
        <dbReference type="SAM" id="MobiDB-lite"/>
    </source>
</evidence>
<feature type="region of interest" description="Disordered" evidence="6">
    <location>
        <begin position="108"/>
        <end position="133"/>
    </location>
</feature>
<evidence type="ECO:0000256" key="4">
    <source>
        <dbReference type="ARBA" id="ARBA00023128"/>
    </source>
</evidence>
<dbReference type="EMBL" id="CP097506">
    <property type="protein sequence ID" value="URD95401.1"/>
    <property type="molecule type" value="Genomic_DNA"/>
</dbReference>
<evidence type="ECO:0000256" key="5">
    <source>
        <dbReference type="ARBA" id="ARBA00023136"/>
    </source>
</evidence>
<keyword evidence="5 7" id="KW-0472">Membrane</keyword>
<comment type="subcellular location">
    <subcellularLocation>
        <location evidence="1">Mitochondrion membrane</location>
        <topology evidence="1">Multi-pass membrane protein</topology>
    </subcellularLocation>
</comment>
<keyword evidence="3 7" id="KW-1133">Transmembrane helix</keyword>
<feature type="compositionally biased region" description="Polar residues" evidence="6">
    <location>
        <begin position="53"/>
        <end position="69"/>
    </location>
</feature>
<feature type="transmembrane region" description="Helical" evidence="7">
    <location>
        <begin position="590"/>
        <end position="613"/>
    </location>
</feature>
<dbReference type="AlphaFoldDB" id="A0A9E7JWZ7"/>
<evidence type="ECO:0000256" key="2">
    <source>
        <dbReference type="ARBA" id="ARBA00022692"/>
    </source>
</evidence>
<dbReference type="InterPro" id="IPR013946">
    <property type="entry name" value="NCA2-like"/>
</dbReference>
<keyword evidence="9" id="KW-1185">Reference proteome</keyword>
<dbReference type="Proteomes" id="UP001055439">
    <property type="component" value="Chromosome 4"/>
</dbReference>
<evidence type="ECO:0000256" key="3">
    <source>
        <dbReference type="ARBA" id="ARBA00022989"/>
    </source>
</evidence>
<evidence type="ECO:0000256" key="1">
    <source>
        <dbReference type="ARBA" id="ARBA00004225"/>
    </source>
</evidence>
<feature type="region of interest" description="Disordered" evidence="6">
    <location>
        <begin position="35"/>
        <end position="69"/>
    </location>
</feature>
<evidence type="ECO:0000256" key="7">
    <source>
        <dbReference type="SAM" id="Phobius"/>
    </source>
</evidence>
<evidence type="ECO:0000313" key="8">
    <source>
        <dbReference type="EMBL" id="URD95401.1"/>
    </source>
</evidence>
<name>A0A9E7JWZ7_9LILI</name>
<feature type="compositionally biased region" description="Basic residues" evidence="6">
    <location>
        <begin position="108"/>
        <end position="117"/>
    </location>
</feature>
<dbReference type="OrthoDB" id="413313at2759"/>
<reference evidence="8" key="1">
    <citation type="submission" date="2022-05" db="EMBL/GenBank/DDBJ databases">
        <title>The Musa troglodytarum L. genome provides insights into the mechanism of non-climacteric behaviour and enrichment of carotenoids.</title>
        <authorList>
            <person name="Wang J."/>
        </authorList>
    </citation>
    <scope>NUCLEOTIDE SEQUENCE</scope>
    <source>
        <tissue evidence="8">Leaf</tissue>
    </source>
</reference>
<gene>
    <name evidence="8" type="ORF">MUK42_32433</name>
</gene>
<dbReference type="Pfam" id="PF08637">
    <property type="entry name" value="NCA2"/>
    <property type="match status" value="1"/>
</dbReference>
<proteinExistence type="predicted"/>
<keyword evidence="2 7" id="KW-0812">Transmembrane</keyword>
<dbReference type="PANTHER" id="PTHR28234">
    <property type="entry name" value="NUCLEAR CONTROL OF ATPASE PROTEIN 2"/>
    <property type="match status" value="1"/>
</dbReference>
<dbReference type="GO" id="GO:0005741">
    <property type="term" value="C:mitochondrial outer membrane"/>
    <property type="evidence" value="ECO:0007669"/>
    <property type="project" value="TreeGrafter"/>
</dbReference>
<evidence type="ECO:0008006" key="10">
    <source>
        <dbReference type="Google" id="ProtNLM"/>
    </source>
</evidence>
<dbReference type="PANTHER" id="PTHR28234:SF1">
    <property type="entry name" value="NUCLEAR CONTROL OF ATPASE PROTEIN 2"/>
    <property type="match status" value="1"/>
</dbReference>
<evidence type="ECO:0000313" key="9">
    <source>
        <dbReference type="Proteomes" id="UP001055439"/>
    </source>
</evidence>
<keyword evidence="4" id="KW-0496">Mitochondrion</keyword>
<sequence>MGRLSRYGPGRAGPKYHVWATRRLLPRLSLELVRQRRKPRHQGRNLLAMASSPVESPTSGPSTASDASGSRSLVACYTSRIWRTLRDRLPSLNSSLLAKISHIFRRGTPAHRHRRRGSGLPLPLHSNATMSSSDDEVDCRTRNFDSQIILAIHSVGHGPLEDLNPCIGSDRNSRDWSSFWSSRFVLAFREPAGNTNLVEDQIAARASRASIMLEDIMEYVLCNLHNVQKSLHFWQSRAEGTNARKIYFMIFERGPLAFVDGAYEMISRLGPGGAPFQHLSHAASNTISHKIASLTILRRCLADFLAQVYLEVNKYGGMLIEDADKSLPFVLLAINSLFLKLEASISQAHELLVVHNSDKSSVDQNGSYVLHFEKIPEVDLEISQWTETNIRDTTDLIYQNIQRLESYLSFILSTCQKPKRLTLYWLHYTCGAVGFSLCSVWLLRHSSLMGSSDIDNWICEAKESAAGFLKDHVEQPLISIRDELFETFRRRHKGVMEIEEVQLTADSLHRMLLAFCQQTKGQKLPENIPDQEMLEMVMARYEKEVMHPLQNLLSGELARAMLIQIQKLKLDLETAMLELNQILKANEINFAILAALPAFFLSLLLLVLARAWVIQDKGAEGRGRVARRKRRLLVVEVEKRLVQFQTCMDEGKEDDARCSYGLVLCSLDRLYKAVERHAKETGEWISLRQDIVDLAKPDLKTVYKLTVASRMGRMYDCLLPSSMQQ</sequence>
<accession>A0A9E7JWZ7</accession>
<protein>
    <recommendedName>
        <fullName evidence="10">Protein DGS1, mitochondrial</fullName>
    </recommendedName>
</protein>
<organism evidence="8 9">
    <name type="scientific">Musa troglodytarum</name>
    <name type="common">fe'i banana</name>
    <dbReference type="NCBI Taxonomy" id="320322"/>
    <lineage>
        <taxon>Eukaryota</taxon>
        <taxon>Viridiplantae</taxon>
        <taxon>Streptophyta</taxon>
        <taxon>Embryophyta</taxon>
        <taxon>Tracheophyta</taxon>
        <taxon>Spermatophyta</taxon>
        <taxon>Magnoliopsida</taxon>
        <taxon>Liliopsida</taxon>
        <taxon>Zingiberales</taxon>
        <taxon>Musaceae</taxon>
        <taxon>Musa</taxon>
    </lineage>
</organism>